<accession>A0A8H6YEJ9</accession>
<name>A0A8H6YEJ9_9AGAR</name>
<keyword evidence="3" id="KW-1185">Reference proteome</keyword>
<dbReference type="Pfam" id="PF18803">
    <property type="entry name" value="CxC2"/>
    <property type="match status" value="1"/>
</dbReference>
<dbReference type="EMBL" id="JACAZH010000010">
    <property type="protein sequence ID" value="KAF7357067.1"/>
    <property type="molecule type" value="Genomic_DNA"/>
</dbReference>
<dbReference type="Proteomes" id="UP000623467">
    <property type="component" value="Unassembled WGS sequence"/>
</dbReference>
<dbReference type="InterPro" id="IPR041457">
    <property type="entry name" value="CxC2_KDZ-assoc"/>
</dbReference>
<evidence type="ECO:0000313" key="3">
    <source>
        <dbReference type="Proteomes" id="UP000623467"/>
    </source>
</evidence>
<dbReference type="OrthoDB" id="3143151at2759"/>
<organism evidence="2 3">
    <name type="scientific">Mycena sanguinolenta</name>
    <dbReference type="NCBI Taxonomy" id="230812"/>
    <lineage>
        <taxon>Eukaryota</taxon>
        <taxon>Fungi</taxon>
        <taxon>Dikarya</taxon>
        <taxon>Basidiomycota</taxon>
        <taxon>Agaricomycotina</taxon>
        <taxon>Agaricomycetes</taxon>
        <taxon>Agaricomycetidae</taxon>
        <taxon>Agaricales</taxon>
        <taxon>Marasmiineae</taxon>
        <taxon>Mycenaceae</taxon>
        <taxon>Mycena</taxon>
    </lineage>
</organism>
<evidence type="ECO:0000259" key="1">
    <source>
        <dbReference type="Pfam" id="PF18803"/>
    </source>
</evidence>
<feature type="domain" description="CxC2-like cysteine cluster KDZ transposase-associated" evidence="1">
    <location>
        <begin position="18"/>
        <end position="101"/>
    </location>
</feature>
<dbReference type="AlphaFoldDB" id="A0A8H6YEJ9"/>
<evidence type="ECO:0000313" key="2">
    <source>
        <dbReference type="EMBL" id="KAF7357067.1"/>
    </source>
</evidence>
<sequence>MEDIDDNAWEDIHTSFVGDRLRFVHTTGIFSRRVRWCCCRDEEGKTIPTDLQLLDSRMYPATSNRPSTVFTFNVLDEFSLDALECKTAALTFLSKLRRITNPLFPLSTPNVYPAFMRCSRQYRNLKNLLRAGLAHDTNRSRASGDLALFCVSCPQIGKNVSVAEMEASSDP</sequence>
<proteinExistence type="predicted"/>
<comment type="caution">
    <text evidence="2">The sequence shown here is derived from an EMBL/GenBank/DDBJ whole genome shotgun (WGS) entry which is preliminary data.</text>
</comment>
<reference evidence="2" key="1">
    <citation type="submission" date="2020-05" db="EMBL/GenBank/DDBJ databases">
        <title>Mycena genomes resolve the evolution of fungal bioluminescence.</title>
        <authorList>
            <person name="Tsai I.J."/>
        </authorList>
    </citation>
    <scope>NUCLEOTIDE SEQUENCE</scope>
    <source>
        <strain evidence="2">160909Yilan</strain>
    </source>
</reference>
<protein>
    <recommendedName>
        <fullName evidence="1">CxC2-like cysteine cluster KDZ transposase-associated domain-containing protein</fullName>
    </recommendedName>
</protein>
<gene>
    <name evidence="2" type="ORF">MSAN_01300700</name>
</gene>